<dbReference type="AlphaFoldDB" id="A0A1M4V3R0"/>
<keyword evidence="1 2" id="KW-0129">CBS domain</keyword>
<evidence type="ECO:0000313" key="4">
    <source>
        <dbReference type="EMBL" id="SHE63621.1"/>
    </source>
</evidence>
<evidence type="ECO:0000313" key="5">
    <source>
        <dbReference type="Proteomes" id="UP000184368"/>
    </source>
</evidence>
<feature type="domain" description="CBS" evidence="3">
    <location>
        <begin position="76"/>
        <end position="132"/>
    </location>
</feature>
<dbReference type="PANTHER" id="PTHR43080:SF2">
    <property type="entry name" value="CBS DOMAIN-CONTAINING PROTEIN"/>
    <property type="match status" value="1"/>
</dbReference>
<dbReference type="STRING" id="1302690.BUE76_13070"/>
<dbReference type="RefSeq" id="WP_073039736.1">
    <property type="nucleotide sequence ID" value="NZ_FQUO01000002.1"/>
</dbReference>
<organism evidence="4 5">
    <name type="scientific">Cnuella takakiae</name>
    <dbReference type="NCBI Taxonomy" id="1302690"/>
    <lineage>
        <taxon>Bacteria</taxon>
        <taxon>Pseudomonadati</taxon>
        <taxon>Bacteroidota</taxon>
        <taxon>Chitinophagia</taxon>
        <taxon>Chitinophagales</taxon>
        <taxon>Chitinophagaceae</taxon>
        <taxon>Cnuella</taxon>
    </lineage>
</organism>
<dbReference type="InterPro" id="IPR051257">
    <property type="entry name" value="Diverse_CBS-Domain"/>
</dbReference>
<evidence type="ECO:0000256" key="2">
    <source>
        <dbReference type="PROSITE-ProRule" id="PRU00703"/>
    </source>
</evidence>
<proteinExistence type="predicted"/>
<gene>
    <name evidence="4" type="ORF">SAMN05444008_102126</name>
</gene>
<dbReference type="Gene3D" id="3.10.580.10">
    <property type="entry name" value="CBS-domain"/>
    <property type="match status" value="1"/>
</dbReference>
<keyword evidence="5" id="KW-1185">Reference proteome</keyword>
<dbReference type="SMART" id="SM00116">
    <property type="entry name" value="CBS"/>
    <property type="match status" value="2"/>
</dbReference>
<dbReference type="PROSITE" id="PS51371">
    <property type="entry name" value="CBS"/>
    <property type="match status" value="2"/>
</dbReference>
<dbReference type="InterPro" id="IPR046342">
    <property type="entry name" value="CBS_dom_sf"/>
</dbReference>
<accession>A0A1M4V3R0</accession>
<dbReference type="Pfam" id="PF00571">
    <property type="entry name" value="CBS"/>
    <property type="match status" value="1"/>
</dbReference>
<evidence type="ECO:0000256" key="1">
    <source>
        <dbReference type="ARBA" id="ARBA00023122"/>
    </source>
</evidence>
<dbReference type="SUPFAM" id="SSF54631">
    <property type="entry name" value="CBS-domain pair"/>
    <property type="match status" value="1"/>
</dbReference>
<feature type="domain" description="CBS" evidence="3">
    <location>
        <begin position="8"/>
        <end position="69"/>
    </location>
</feature>
<dbReference type="OrthoDB" id="671448at2"/>
<dbReference type="InterPro" id="IPR000644">
    <property type="entry name" value="CBS_dom"/>
</dbReference>
<evidence type="ECO:0000259" key="3">
    <source>
        <dbReference type="PROSITE" id="PS51371"/>
    </source>
</evidence>
<dbReference type="Proteomes" id="UP000184368">
    <property type="component" value="Unassembled WGS sequence"/>
</dbReference>
<reference evidence="4 5" key="1">
    <citation type="submission" date="2016-11" db="EMBL/GenBank/DDBJ databases">
        <authorList>
            <person name="Jaros S."/>
            <person name="Januszkiewicz K."/>
            <person name="Wedrychowicz H."/>
        </authorList>
    </citation>
    <scope>NUCLEOTIDE SEQUENCE [LARGE SCALE GENOMIC DNA]</scope>
    <source>
        <strain evidence="4 5">DSM 26897</strain>
    </source>
</reference>
<name>A0A1M4V3R0_9BACT</name>
<dbReference type="EMBL" id="FQUO01000002">
    <property type="protein sequence ID" value="SHE63621.1"/>
    <property type="molecule type" value="Genomic_DNA"/>
</dbReference>
<protein>
    <submittedName>
        <fullName evidence="4">CBS domain-containing protein</fullName>
    </submittedName>
</protein>
<dbReference type="PANTHER" id="PTHR43080">
    <property type="entry name" value="CBS DOMAIN-CONTAINING PROTEIN CBSX3, MITOCHONDRIAL"/>
    <property type="match status" value="1"/>
</dbReference>
<sequence>MESLSNILDRKYPQFNTVTPQHSLRDALYQMCCENLEYLVVLEGNDFIGLLSEQDVTHKLFAGNKPIDELAVSDIMNCSLPVAESKDTIEWAMQVLSQYNSRYLAIFDQFEFKGIVSEKDLMKQTLNNRNRLAMESLAEESFNKSY</sequence>